<proteinExistence type="inferred from homology"/>
<comment type="similarity">
    <text evidence="1">Belongs to the glycosyltransferase 90 family.</text>
</comment>
<dbReference type="GO" id="GO:0016740">
    <property type="term" value="F:transferase activity"/>
    <property type="evidence" value="ECO:0007669"/>
    <property type="project" value="UniProtKB-KW"/>
</dbReference>
<gene>
    <name evidence="6" type="ORF">ACHAWU_001574</name>
</gene>
<evidence type="ECO:0000256" key="2">
    <source>
        <dbReference type="ARBA" id="ARBA00022679"/>
    </source>
</evidence>
<evidence type="ECO:0000313" key="6">
    <source>
        <dbReference type="EMBL" id="KAL3762123.1"/>
    </source>
</evidence>
<feature type="compositionally biased region" description="Basic and acidic residues" evidence="3">
    <location>
        <begin position="1"/>
        <end position="17"/>
    </location>
</feature>
<evidence type="ECO:0000256" key="1">
    <source>
        <dbReference type="ARBA" id="ARBA00010118"/>
    </source>
</evidence>
<dbReference type="InterPro" id="IPR006598">
    <property type="entry name" value="CAP10"/>
</dbReference>
<evidence type="ECO:0000313" key="7">
    <source>
        <dbReference type="Proteomes" id="UP001530293"/>
    </source>
</evidence>
<feature type="domain" description="Glycosyl transferase CAP10" evidence="5">
    <location>
        <begin position="137"/>
        <end position="416"/>
    </location>
</feature>
<keyword evidence="2" id="KW-0808">Transferase</keyword>
<dbReference type="AlphaFoldDB" id="A0ABD3MDV5"/>
<keyword evidence="4" id="KW-0472">Membrane</keyword>
<feature type="region of interest" description="Disordered" evidence="3">
    <location>
        <begin position="1"/>
        <end position="20"/>
    </location>
</feature>
<feature type="transmembrane region" description="Helical" evidence="4">
    <location>
        <begin position="36"/>
        <end position="55"/>
    </location>
</feature>
<dbReference type="SMART" id="SM00672">
    <property type="entry name" value="CAP10"/>
    <property type="match status" value="1"/>
</dbReference>
<dbReference type="InterPro" id="IPR051091">
    <property type="entry name" value="O-Glucosyltr/Glycosyltrsf_90"/>
</dbReference>
<dbReference type="Pfam" id="PF05686">
    <property type="entry name" value="Glyco_transf_90"/>
    <property type="match status" value="1"/>
</dbReference>
<reference evidence="6 7" key="1">
    <citation type="submission" date="2024-10" db="EMBL/GenBank/DDBJ databases">
        <title>Updated reference genomes for cyclostephanoid diatoms.</title>
        <authorList>
            <person name="Roberts W.R."/>
            <person name="Alverson A.J."/>
        </authorList>
    </citation>
    <scope>NUCLEOTIDE SEQUENCE [LARGE SCALE GENOMIC DNA]</scope>
    <source>
        <strain evidence="6 7">AJA232-27</strain>
    </source>
</reference>
<sequence length="452" mass="52064">MKRRSRQVDDVEHHNYSDPDAVLPEKKCRRTQKLKSIFLLLAVVAVIAKTSSAWMSTTRTTAVRLSYAPPSNVTNQFLATFEKVMSSPDLILPGGFSAYVPLILEDRKLLCRGSHKDVLSKARSRAYIEMLNKGLDSSEDLIDKDDSPSVPIILIESDESGCHNHIHLDQVPFPRLTWHVPPPKYGTGWCQAISMTGYESWNSFRYMHSYHDTWFFDYTWDARFTNNERKYPWKSKIGKAIWRGSTTGRTRLEHNITFDELSRAKLVKKSMDRPDIIDAAFTSFVQGWEVVLDEGHSNQTIVSRHVPFGALMKYRAIIDIDGNSWSSRFTKLLCTNSVVIKIDPEYIEHFYADLEPMIHYVPASLENITEVAEYVLDNNNQDEMKAIVRSANSWCKGFNTKEQLPKDAVSQLMKYETALMEAYNESGWDEDWRIVQRRIRENIGEDLVDCNV</sequence>
<protein>
    <recommendedName>
        <fullName evidence="5">Glycosyl transferase CAP10 domain-containing protein</fullName>
    </recommendedName>
</protein>
<keyword evidence="4" id="KW-1133">Transmembrane helix</keyword>
<dbReference type="PANTHER" id="PTHR12203">
    <property type="entry name" value="KDEL LYS-ASP-GLU-LEU CONTAINING - RELATED"/>
    <property type="match status" value="1"/>
</dbReference>
<dbReference type="PANTHER" id="PTHR12203:SF35">
    <property type="entry name" value="PROTEIN O-GLUCOSYLTRANSFERASE 1"/>
    <property type="match status" value="1"/>
</dbReference>
<keyword evidence="4" id="KW-0812">Transmembrane</keyword>
<name>A0ABD3MDV5_9STRA</name>
<dbReference type="EMBL" id="JALLBG020000140">
    <property type="protein sequence ID" value="KAL3762123.1"/>
    <property type="molecule type" value="Genomic_DNA"/>
</dbReference>
<comment type="caution">
    <text evidence="6">The sequence shown here is derived from an EMBL/GenBank/DDBJ whole genome shotgun (WGS) entry which is preliminary data.</text>
</comment>
<evidence type="ECO:0000256" key="4">
    <source>
        <dbReference type="SAM" id="Phobius"/>
    </source>
</evidence>
<evidence type="ECO:0000259" key="5">
    <source>
        <dbReference type="SMART" id="SM00672"/>
    </source>
</evidence>
<accession>A0ABD3MDV5</accession>
<dbReference type="Proteomes" id="UP001530293">
    <property type="component" value="Unassembled WGS sequence"/>
</dbReference>
<evidence type="ECO:0000256" key="3">
    <source>
        <dbReference type="SAM" id="MobiDB-lite"/>
    </source>
</evidence>
<keyword evidence="7" id="KW-1185">Reference proteome</keyword>
<organism evidence="6 7">
    <name type="scientific">Discostella pseudostelligera</name>
    <dbReference type="NCBI Taxonomy" id="259834"/>
    <lineage>
        <taxon>Eukaryota</taxon>
        <taxon>Sar</taxon>
        <taxon>Stramenopiles</taxon>
        <taxon>Ochrophyta</taxon>
        <taxon>Bacillariophyta</taxon>
        <taxon>Coscinodiscophyceae</taxon>
        <taxon>Thalassiosirophycidae</taxon>
        <taxon>Stephanodiscales</taxon>
        <taxon>Stephanodiscaceae</taxon>
        <taxon>Discostella</taxon>
    </lineage>
</organism>